<proteinExistence type="predicted"/>
<feature type="non-terminal residue" evidence="1">
    <location>
        <position position="1"/>
    </location>
</feature>
<dbReference type="EMBL" id="OY731398">
    <property type="protein sequence ID" value="CAJ1910319.1"/>
    <property type="molecule type" value="Genomic_DNA"/>
</dbReference>
<dbReference type="AlphaFoldDB" id="A0AA86V7M3"/>
<name>A0AA86V7M3_9FABA</name>
<evidence type="ECO:0000313" key="2">
    <source>
        <dbReference type="Proteomes" id="UP001189624"/>
    </source>
</evidence>
<organism evidence="1 2">
    <name type="scientific">Sphenostylis stenocarpa</name>
    <dbReference type="NCBI Taxonomy" id="92480"/>
    <lineage>
        <taxon>Eukaryota</taxon>
        <taxon>Viridiplantae</taxon>
        <taxon>Streptophyta</taxon>
        <taxon>Embryophyta</taxon>
        <taxon>Tracheophyta</taxon>
        <taxon>Spermatophyta</taxon>
        <taxon>Magnoliopsida</taxon>
        <taxon>eudicotyledons</taxon>
        <taxon>Gunneridae</taxon>
        <taxon>Pentapetalae</taxon>
        <taxon>rosids</taxon>
        <taxon>fabids</taxon>
        <taxon>Fabales</taxon>
        <taxon>Fabaceae</taxon>
        <taxon>Papilionoideae</taxon>
        <taxon>50 kb inversion clade</taxon>
        <taxon>NPAAA clade</taxon>
        <taxon>indigoferoid/millettioid clade</taxon>
        <taxon>Phaseoleae</taxon>
        <taxon>Sphenostylis</taxon>
    </lineage>
</organism>
<protein>
    <submittedName>
        <fullName evidence="1">Uncharacterized protein</fullName>
    </submittedName>
</protein>
<evidence type="ECO:0000313" key="1">
    <source>
        <dbReference type="EMBL" id="CAJ1910319.1"/>
    </source>
</evidence>
<reference evidence="1" key="1">
    <citation type="submission" date="2023-10" db="EMBL/GenBank/DDBJ databases">
        <authorList>
            <person name="Domelevo Entfellner J.-B."/>
        </authorList>
    </citation>
    <scope>NUCLEOTIDE SEQUENCE</scope>
</reference>
<dbReference type="Proteomes" id="UP001189624">
    <property type="component" value="Chromosome 1"/>
</dbReference>
<gene>
    <name evidence="1" type="ORF">AYBTSS11_LOCUS3423</name>
</gene>
<keyword evidence="2" id="KW-1185">Reference proteome</keyword>
<accession>A0AA86V7M3</accession>
<sequence length="112" mass="12289">RHRRGSSRAFDVESIKLKRLNAITNFRIKLYNVGAVLLGETDLEKVMFQNITGQGSLTMFCGTAGNVNGVGVEQIQMPMSVNTEEAKLVTLAFVKRDTGQGSTARKKVNICL</sequence>
<dbReference type="Gramene" id="rna-AYBTSS11_LOCUS3423">
    <property type="protein sequence ID" value="CAJ1910319.1"/>
    <property type="gene ID" value="gene-AYBTSS11_LOCUS3423"/>
</dbReference>